<name>A0AAJ8E3Z7_ASPNG</name>
<dbReference type="KEGG" id="ang:An18g05400"/>
<dbReference type="RefSeq" id="XP_059606605.1">
    <property type="nucleotide sequence ID" value="XM_059745829.1"/>
</dbReference>
<feature type="compositionally biased region" description="Basic and acidic residues" evidence="1">
    <location>
        <begin position="50"/>
        <end position="64"/>
    </location>
</feature>
<accession>A0AAJ8E3Z7</accession>
<reference evidence="2" key="1">
    <citation type="submission" date="2025-02" db="EMBL/GenBank/DDBJ databases">
        <authorList>
            <consortium name="NCBI Genome Project"/>
        </authorList>
    </citation>
    <scope>NUCLEOTIDE SEQUENCE</scope>
</reference>
<protein>
    <submittedName>
        <fullName evidence="2">Uncharacterized protein</fullName>
    </submittedName>
</protein>
<organism evidence="2">
    <name type="scientific">Aspergillus niger</name>
    <dbReference type="NCBI Taxonomy" id="5061"/>
    <lineage>
        <taxon>Eukaryota</taxon>
        <taxon>Fungi</taxon>
        <taxon>Dikarya</taxon>
        <taxon>Ascomycota</taxon>
        <taxon>Pezizomycotina</taxon>
        <taxon>Eurotiomycetes</taxon>
        <taxon>Eurotiomycetidae</taxon>
        <taxon>Eurotiales</taxon>
        <taxon>Aspergillaceae</taxon>
        <taxon>Aspergillus</taxon>
        <taxon>Aspergillus subgen. Circumdati</taxon>
    </lineage>
</organism>
<evidence type="ECO:0000256" key="1">
    <source>
        <dbReference type="SAM" id="MobiDB-lite"/>
    </source>
</evidence>
<dbReference type="VEuPathDB" id="FungiDB:An18g05400"/>
<dbReference type="AlphaFoldDB" id="A0AAJ8E3Z7"/>
<proteinExistence type="predicted"/>
<reference evidence="2" key="2">
    <citation type="submission" date="2025-08" db="UniProtKB">
        <authorList>
            <consortium name="RefSeq"/>
        </authorList>
    </citation>
    <scope>IDENTIFICATION</scope>
</reference>
<sequence length="261" mass="28433">MTSFNDELKCENLKKVSQTLLDVDKSRNVDGAVEGKVDRADGVNGQGCRAMDEGREKGTEEKHKPGGQLMPVNVGDGALASIRRGRTNGGRTPADGGDCGWGPLTCGAELQDLLGHQSTGEGGGWLRLNPRNKRGREEMMVRTSDGCVWNETRQEYDVTSSFLPGTFSCQDTGWVLCDDRSRWFALMTLRTDTSLAQLRNATGEGSSLVKGGVVNGKGKRPQTEWRWRCCWQIDEALYGMEPLEEGGGELLGTDGDALVEE</sequence>
<dbReference type="GeneID" id="84593740"/>
<gene>
    <name evidence="2" type="ORF">An18g05400</name>
</gene>
<evidence type="ECO:0000313" key="2">
    <source>
        <dbReference type="RefSeq" id="XP_059606605.1"/>
    </source>
</evidence>
<feature type="region of interest" description="Disordered" evidence="1">
    <location>
        <begin position="40"/>
        <end position="74"/>
    </location>
</feature>